<evidence type="ECO:0000313" key="2">
    <source>
        <dbReference type="EMBL" id="KIX96045.1"/>
    </source>
</evidence>
<protein>
    <submittedName>
        <fullName evidence="2">Uncharacterized protein</fullName>
    </submittedName>
</protein>
<dbReference type="AlphaFoldDB" id="A0A0D2H2F7"/>
<organism evidence="2 3">
    <name type="scientific">Fonsecaea multimorphosa CBS 102226</name>
    <dbReference type="NCBI Taxonomy" id="1442371"/>
    <lineage>
        <taxon>Eukaryota</taxon>
        <taxon>Fungi</taxon>
        <taxon>Dikarya</taxon>
        <taxon>Ascomycota</taxon>
        <taxon>Pezizomycotina</taxon>
        <taxon>Eurotiomycetes</taxon>
        <taxon>Chaetothyriomycetidae</taxon>
        <taxon>Chaetothyriales</taxon>
        <taxon>Herpotrichiellaceae</taxon>
        <taxon>Fonsecaea</taxon>
    </lineage>
</organism>
<dbReference type="RefSeq" id="XP_016630168.1">
    <property type="nucleotide sequence ID" value="XM_016778797.1"/>
</dbReference>
<proteinExistence type="predicted"/>
<gene>
    <name evidence="2" type="ORF">Z520_08300</name>
</gene>
<dbReference type="GeneID" id="27714046"/>
<dbReference type="VEuPathDB" id="FungiDB:Z520_08300"/>
<feature type="region of interest" description="Disordered" evidence="1">
    <location>
        <begin position="182"/>
        <end position="222"/>
    </location>
</feature>
<sequence>MCVTEIWSYRECGCFYNHKILCRTYRREQTLCFAQNIQYPVDKWLNEMAVAPDTSPQLFRPRAILVEPGDCPNHRVVEKSFLNQICEDCLLAELEGLPSSLDISATAQDFPTANSDNGEGLIWDSEVRIEIEDPDSEFSANPSVPEAAVRSQETPDEDWRILESHVEIIIEDEHHTIVAKSAASPEMVAHQRSGRSQPSLTENSQSNSHHGDLYQTNSGTSESKRYGRAFQKINVASFEDADTDSGIDLQCFHGDPQALSRGRALMCSNPHKGEVREADADSTPVPAKAKIGAKGLSKLQSLASLSMSLRVAPRSLMAVSDHCGDIRTVSECSSSSMGSSSKNPFRWKGSPRIGETSGSMFCGFEQLSSNIDGNILNPEAQDAPAVPLRNSSLKSFAHYLMECPTRTKAMMQPRAGSYLRSLTHSPTFSWLRKHAESSEETDSSTRVSGSRSETTFESASWASSLKTNSAGGLEGEKASMIPSIPKSSTMNTMRAIIEGCIDRDVGLDDQDEAVPQQPLLRK</sequence>
<feature type="region of interest" description="Disordered" evidence="1">
    <location>
        <begin position="135"/>
        <end position="156"/>
    </location>
</feature>
<evidence type="ECO:0000256" key="1">
    <source>
        <dbReference type="SAM" id="MobiDB-lite"/>
    </source>
</evidence>
<feature type="compositionally biased region" description="Polar residues" evidence="1">
    <location>
        <begin position="194"/>
        <end position="221"/>
    </location>
</feature>
<evidence type="ECO:0000313" key="3">
    <source>
        <dbReference type="Proteomes" id="UP000053411"/>
    </source>
</evidence>
<accession>A0A0D2H2F7</accession>
<dbReference type="Proteomes" id="UP000053411">
    <property type="component" value="Unassembled WGS sequence"/>
</dbReference>
<dbReference type="EMBL" id="KN848079">
    <property type="protein sequence ID" value="KIX96045.1"/>
    <property type="molecule type" value="Genomic_DNA"/>
</dbReference>
<name>A0A0D2H2F7_9EURO</name>
<reference evidence="2 3" key="1">
    <citation type="submission" date="2015-01" db="EMBL/GenBank/DDBJ databases">
        <title>The Genome Sequence of Fonsecaea multimorphosa CBS 102226.</title>
        <authorList>
            <consortium name="The Broad Institute Genomics Platform"/>
            <person name="Cuomo C."/>
            <person name="de Hoog S."/>
            <person name="Gorbushina A."/>
            <person name="Stielow B."/>
            <person name="Teixiera M."/>
            <person name="Abouelleil A."/>
            <person name="Chapman S.B."/>
            <person name="Priest M."/>
            <person name="Young S.K."/>
            <person name="Wortman J."/>
            <person name="Nusbaum C."/>
            <person name="Birren B."/>
        </authorList>
    </citation>
    <scope>NUCLEOTIDE SEQUENCE [LARGE SCALE GENOMIC DNA]</scope>
    <source>
        <strain evidence="2 3">CBS 102226</strain>
    </source>
</reference>
<keyword evidence="3" id="KW-1185">Reference proteome</keyword>
<feature type="compositionally biased region" description="Polar residues" evidence="1">
    <location>
        <begin position="444"/>
        <end position="470"/>
    </location>
</feature>
<feature type="region of interest" description="Disordered" evidence="1">
    <location>
        <begin position="433"/>
        <end position="486"/>
    </location>
</feature>
<dbReference type="OrthoDB" id="4161069at2759"/>